<sequence length="240" mass="24691">MGDDHTDNENHSQHDRFRVMEHDTAIRAAGIHARYGHRPVLTGIDLRVSWGTVTVITGPNGAGKSTLLEILAGVRAPHAGTVRRAGPVALVVQRPLAPPGLPLTVGDAVAIGAARPGRRATRSAAPGWAPAPRRRRRDIAGAVAGALAAVDLAGFAARDFAGLSGGQRQRVLIAQGLATGAPILLLDEPAAGLDAASRARTRDILAAAAHRGVAVCCVSHDPEDIAAADRNIPLDAVATA</sequence>
<dbReference type="InterPro" id="IPR003593">
    <property type="entry name" value="AAA+_ATPase"/>
</dbReference>
<evidence type="ECO:0000313" key="7">
    <source>
        <dbReference type="Proteomes" id="UP001645859"/>
    </source>
</evidence>
<evidence type="ECO:0000259" key="5">
    <source>
        <dbReference type="PROSITE" id="PS50893"/>
    </source>
</evidence>
<organism evidence="6 7">
    <name type="scientific">Leucobacter chromiireducens subsp. solipictus</name>
    <dbReference type="NCBI Taxonomy" id="398235"/>
    <lineage>
        <taxon>Bacteria</taxon>
        <taxon>Bacillati</taxon>
        <taxon>Actinomycetota</taxon>
        <taxon>Actinomycetes</taxon>
        <taxon>Micrococcales</taxon>
        <taxon>Microbacteriaceae</taxon>
        <taxon>Leucobacter</taxon>
    </lineage>
</organism>
<feature type="domain" description="ABC transporter" evidence="5">
    <location>
        <begin position="26"/>
        <end position="238"/>
    </location>
</feature>
<evidence type="ECO:0000256" key="3">
    <source>
        <dbReference type="ARBA" id="ARBA00022741"/>
    </source>
</evidence>
<dbReference type="PROSITE" id="PS50893">
    <property type="entry name" value="ABC_TRANSPORTER_2"/>
    <property type="match status" value="1"/>
</dbReference>
<dbReference type="Pfam" id="PF00005">
    <property type="entry name" value="ABC_tran"/>
    <property type="match status" value="1"/>
</dbReference>
<evidence type="ECO:0000256" key="4">
    <source>
        <dbReference type="ARBA" id="ARBA00022840"/>
    </source>
</evidence>
<gene>
    <name evidence="6" type="ORF">D3230_11465</name>
</gene>
<dbReference type="EMBL" id="QYAC01000006">
    <property type="protein sequence ID" value="MBL3679898.1"/>
    <property type="molecule type" value="Genomic_DNA"/>
</dbReference>
<keyword evidence="3" id="KW-0547">Nucleotide-binding</keyword>
<dbReference type="InterPro" id="IPR003439">
    <property type="entry name" value="ABC_transporter-like_ATP-bd"/>
</dbReference>
<proteinExistence type="inferred from homology"/>
<accession>A0ABS1SH58</accession>
<name>A0ABS1SH58_9MICO</name>
<dbReference type="PANTHER" id="PTHR42734:SF5">
    <property type="entry name" value="IRON TRANSPORT SYSTEM ATP-BINDING PROTEIN HI_0361-RELATED"/>
    <property type="match status" value="1"/>
</dbReference>
<keyword evidence="2" id="KW-0813">Transport</keyword>
<keyword evidence="7" id="KW-1185">Reference proteome</keyword>
<reference evidence="6 7" key="1">
    <citation type="submission" date="2018-09" db="EMBL/GenBank/DDBJ databases">
        <title>Comparative genomics of Leucobacter spp.</title>
        <authorList>
            <person name="Reis A.C."/>
            <person name="Kolvenbach B.A."/>
            <person name="Corvini P.F.X."/>
            <person name="Nunes O.C."/>
        </authorList>
    </citation>
    <scope>NUCLEOTIDE SEQUENCE [LARGE SCALE GENOMIC DNA]</scope>
    <source>
        <strain evidence="6 7">TAN 31504</strain>
    </source>
</reference>
<evidence type="ECO:0000256" key="2">
    <source>
        <dbReference type="ARBA" id="ARBA00022448"/>
    </source>
</evidence>
<dbReference type="InterPro" id="IPR027417">
    <property type="entry name" value="P-loop_NTPase"/>
</dbReference>
<dbReference type="PANTHER" id="PTHR42734">
    <property type="entry name" value="METAL TRANSPORT SYSTEM ATP-BINDING PROTEIN TM_0124-RELATED"/>
    <property type="match status" value="1"/>
</dbReference>
<dbReference type="SUPFAM" id="SSF52540">
    <property type="entry name" value="P-loop containing nucleoside triphosphate hydrolases"/>
    <property type="match status" value="1"/>
</dbReference>
<keyword evidence="4 6" id="KW-0067">ATP-binding</keyword>
<comment type="caution">
    <text evidence="6">The sequence shown here is derived from an EMBL/GenBank/DDBJ whole genome shotgun (WGS) entry which is preliminary data.</text>
</comment>
<evidence type="ECO:0000256" key="1">
    <source>
        <dbReference type="ARBA" id="ARBA00005417"/>
    </source>
</evidence>
<dbReference type="Gene3D" id="3.40.50.300">
    <property type="entry name" value="P-loop containing nucleotide triphosphate hydrolases"/>
    <property type="match status" value="1"/>
</dbReference>
<comment type="similarity">
    <text evidence="1">Belongs to the ABC transporter superfamily.</text>
</comment>
<protein>
    <submittedName>
        <fullName evidence="6">ATP-binding cassette domain-containing protein</fullName>
    </submittedName>
</protein>
<dbReference type="GO" id="GO:0005524">
    <property type="term" value="F:ATP binding"/>
    <property type="evidence" value="ECO:0007669"/>
    <property type="project" value="UniProtKB-KW"/>
</dbReference>
<dbReference type="InterPro" id="IPR050153">
    <property type="entry name" value="Metal_Ion_Import_ABC"/>
</dbReference>
<evidence type="ECO:0000313" key="6">
    <source>
        <dbReference type="EMBL" id="MBL3679898.1"/>
    </source>
</evidence>
<dbReference type="Proteomes" id="UP001645859">
    <property type="component" value="Unassembled WGS sequence"/>
</dbReference>
<dbReference type="InterPro" id="IPR017871">
    <property type="entry name" value="ABC_transporter-like_CS"/>
</dbReference>
<dbReference type="PROSITE" id="PS00211">
    <property type="entry name" value="ABC_TRANSPORTER_1"/>
    <property type="match status" value="1"/>
</dbReference>
<dbReference type="SMART" id="SM00382">
    <property type="entry name" value="AAA"/>
    <property type="match status" value="1"/>
</dbReference>